<evidence type="ECO:0000313" key="6">
    <source>
        <dbReference type="EMBL" id="MCT8973848.1"/>
    </source>
</evidence>
<dbReference type="PRINTS" id="PR00039">
    <property type="entry name" value="HTHLYSR"/>
</dbReference>
<dbReference type="SUPFAM" id="SSF46785">
    <property type="entry name" value="Winged helix' DNA-binding domain"/>
    <property type="match status" value="1"/>
</dbReference>
<evidence type="ECO:0000256" key="2">
    <source>
        <dbReference type="ARBA" id="ARBA00023015"/>
    </source>
</evidence>
<dbReference type="InterPro" id="IPR005119">
    <property type="entry name" value="LysR_subst-bd"/>
</dbReference>
<dbReference type="Pfam" id="PF00126">
    <property type="entry name" value="HTH_1"/>
    <property type="match status" value="1"/>
</dbReference>
<evidence type="ECO:0000256" key="1">
    <source>
        <dbReference type="ARBA" id="ARBA00009437"/>
    </source>
</evidence>
<proteinExistence type="inferred from homology"/>
<reference evidence="6 7" key="1">
    <citation type="submission" date="2022-04" db="EMBL/GenBank/DDBJ databases">
        <authorList>
            <person name="Ye Y.-Q."/>
            <person name="Du Z.-J."/>
        </authorList>
    </citation>
    <scope>NUCLEOTIDE SEQUENCE [LARGE SCALE GENOMIC DNA]</scope>
    <source>
        <strain evidence="6 7">A6E488</strain>
    </source>
</reference>
<dbReference type="PROSITE" id="PS50931">
    <property type="entry name" value="HTH_LYSR"/>
    <property type="match status" value="1"/>
</dbReference>
<dbReference type="Gene3D" id="3.40.190.290">
    <property type="match status" value="1"/>
</dbReference>
<comment type="caution">
    <text evidence="6">The sequence shown here is derived from an EMBL/GenBank/DDBJ whole genome shotgun (WGS) entry which is preliminary data.</text>
</comment>
<dbReference type="FunFam" id="1.10.10.10:FF:000001">
    <property type="entry name" value="LysR family transcriptional regulator"/>
    <property type="match status" value="1"/>
</dbReference>
<sequence length="304" mass="32977">MTLDQLRVFIEVAERGHMTRAAEALGMSQSAASAAVAALENYYQIKLFDRIGRGIRLTRPGQIFLREARAVLDRASMARSVLQDLAGSPAGPVDIAASQTIATYWLPRRLASFHAANPRVRLNVVIRNTNEVEHAVVEGEVNIGLVEGPTQHPALIRQQIDHDQIVLVVASGRPSLPVNASGRLDLRAINWVIREAGSGTRRALEDLASKEDLTLDDLNIFLVLPSNEAVREAIEAGAGATIISRHVVASAIAAGKLTEIPIELPQREYALVRHRDRHATLAQQTLVAHLTDGIAPDSQAPDQP</sequence>
<dbReference type="RefSeq" id="WP_261617430.1">
    <property type="nucleotide sequence ID" value="NZ_JALIDZ010000009.1"/>
</dbReference>
<dbReference type="GO" id="GO:0003700">
    <property type="term" value="F:DNA-binding transcription factor activity"/>
    <property type="evidence" value="ECO:0007669"/>
    <property type="project" value="InterPro"/>
</dbReference>
<dbReference type="InterPro" id="IPR000847">
    <property type="entry name" value="LysR_HTH_N"/>
</dbReference>
<dbReference type="EMBL" id="JALIDZ010000009">
    <property type="protein sequence ID" value="MCT8973848.1"/>
    <property type="molecule type" value="Genomic_DNA"/>
</dbReference>
<keyword evidence="7" id="KW-1185">Reference proteome</keyword>
<dbReference type="Gene3D" id="1.10.10.10">
    <property type="entry name" value="Winged helix-like DNA-binding domain superfamily/Winged helix DNA-binding domain"/>
    <property type="match status" value="1"/>
</dbReference>
<evidence type="ECO:0000259" key="5">
    <source>
        <dbReference type="PROSITE" id="PS50931"/>
    </source>
</evidence>
<accession>A0AAW5R1J5</accession>
<keyword evidence="2" id="KW-0805">Transcription regulation</keyword>
<dbReference type="PANTHER" id="PTHR30126">
    <property type="entry name" value="HTH-TYPE TRANSCRIPTIONAL REGULATOR"/>
    <property type="match status" value="1"/>
</dbReference>
<evidence type="ECO:0000256" key="4">
    <source>
        <dbReference type="ARBA" id="ARBA00023163"/>
    </source>
</evidence>
<protein>
    <submittedName>
        <fullName evidence="6">LysR substrate-binding domain-containing protein</fullName>
    </submittedName>
</protein>
<dbReference type="SUPFAM" id="SSF53850">
    <property type="entry name" value="Periplasmic binding protein-like II"/>
    <property type="match status" value="1"/>
</dbReference>
<comment type="similarity">
    <text evidence="1">Belongs to the LysR transcriptional regulatory family.</text>
</comment>
<keyword evidence="3" id="KW-0238">DNA-binding</keyword>
<feature type="domain" description="HTH lysR-type" evidence="5">
    <location>
        <begin position="1"/>
        <end position="58"/>
    </location>
</feature>
<dbReference type="GO" id="GO:0000976">
    <property type="term" value="F:transcription cis-regulatory region binding"/>
    <property type="evidence" value="ECO:0007669"/>
    <property type="project" value="TreeGrafter"/>
</dbReference>
<dbReference type="InterPro" id="IPR036390">
    <property type="entry name" value="WH_DNA-bd_sf"/>
</dbReference>
<dbReference type="Pfam" id="PF03466">
    <property type="entry name" value="LysR_substrate"/>
    <property type="match status" value="1"/>
</dbReference>
<dbReference type="AlphaFoldDB" id="A0AAW5R1J5"/>
<dbReference type="PANTHER" id="PTHR30126:SF39">
    <property type="entry name" value="HTH-TYPE TRANSCRIPTIONAL REGULATOR CYSL"/>
    <property type="match status" value="1"/>
</dbReference>
<gene>
    <name evidence="6" type="ORF">MUB46_18435</name>
</gene>
<name>A0AAW5R1J5_9HYPH</name>
<organism evidence="6 7">
    <name type="scientific">Microbaculum marinisediminis</name>
    <dbReference type="NCBI Taxonomy" id="2931392"/>
    <lineage>
        <taxon>Bacteria</taxon>
        <taxon>Pseudomonadati</taxon>
        <taxon>Pseudomonadota</taxon>
        <taxon>Alphaproteobacteria</taxon>
        <taxon>Hyphomicrobiales</taxon>
        <taxon>Tepidamorphaceae</taxon>
        <taxon>Microbaculum</taxon>
    </lineage>
</organism>
<dbReference type="Proteomes" id="UP001320898">
    <property type="component" value="Unassembled WGS sequence"/>
</dbReference>
<keyword evidence="4" id="KW-0804">Transcription</keyword>
<evidence type="ECO:0000256" key="3">
    <source>
        <dbReference type="ARBA" id="ARBA00023125"/>
    </source>
</evidence>
<evidence type="ECO:0000313" key="7">
    <source>
        <dbReference type="Proteomes" id="UP001320898"/>
    </source>
</evidence>
<dbReference type="InterPro" id="IPR036388">
    <property type="entry name" value="WH-like_DNA-bd_sf"/>
</dbReference>